<evidence type="ECO:0000313" key="2">
    <source>
        <dbReference type="EMBL" id="TVT83602.1"/>
    </source>
</evidence>
<dbReference type="AlphaFoldDB" id="A0A558FDL8"/>
<dbReference type="Proteomes" id="UP000320212">
    <property type="component" value="Unassembled WGS sequence"/>
</dbReference>
<feature type="non-terminal residue" evidence="2">
    <location>
        <position position="39"/>
    </location>
</feature>
<comment type="caution">
    <text evidence="2">The sequence shown here is derived from an EMBL/GenBank/DDBJ whole genome shotgun (WGS) entry which is preliminary data.</text>
</comment>
<feature type="region of interest" description="Disordered" evidence="1">
    <location>
        <begin position="1"/>
        <end position="21"/>
    </location>
</feature>
<evidence type="ECO:0000256" key="1">
    <source>
        <dbReference type="SAM" id="MobiDB-lite"/>
    </source>
</evidence>
<dbReference type="EMBL" id="VMTR01000420">
    <property type="protein sequence ID" value="TVT83602.1"/>
    <property type="molecule type" value="Genomic_DNA"/>
</dbReference>
<reference evidence="2 3" key="1">
    <citation type="submission" date="2019-07" db="EMBL/GenBank/DDBJ databases">
        <title>Draft genome sequence of Haloferax volcanii SS0101, isolated from salt farm in Samut Sakhon, Thailand.</title>
        <authorList>
            <person name="Wanthongcharoen S."/>
            <person name="Yamprayoonswat W."/>
            <person name="Ruangsuj P."/>
            <person name="Thongpramul N."/>
            <person name="Jumpathong W."/>
            <person name="Sittihan S."/>
            <person name="Kanjanavas P."/>
            <person name="Yasawong M."/>
        </authorList>
    </citation>
    <scope>NUCLEOTIDE SEQUENCE [LARGE SCALE GENOMIC DNA]</scope>
    <source>
        <strain evidence="2 3">SS0101</strain>
    </source>
</reference>
<gene>
    <name evidence="2" type="ORF">FQA18_19965</name>
</gene>
<evidence type="ECO:0000313" key="3">
    <source>
        <dbReference type="Proteomes" id="UP000320212"/>
    </source>
</evidence>
<proteinExistence type="predicted"/>
<protein>
    <submittedName>
        <fullName evidence="2">MarR family transcriptional regulator</fullName>
    </submittedName>
</protein>
<organism evidence="2 3">
    <name type="scientific">Haloferax volcanii</name>
    <name type="common">Halobacterium volcanii</name>
    <dbReference type="NCBI Taxonomy" id="2246"/>
    <lineage>
        <taxon>Archaea</taxon>
        <taxon>Methanobacteriati</taxon>
        <taxon>Methanobacteriota</taxon>
        <taxon>Stenosarchaea group</taxon>
        <taxon>Halobacteria</taxon>
        <taxon>Halobacteriales</taxon>
        <taxon>Haloferacaceae</taxon>
        <taxon>Haloferax</taxon>
    </lineage>
</organism>
<accession>A0A558FDL8</accession>
<sequence length="39" mass="4283">MPVDFENYQPSDLPGPNTNGRSILRFLAATPETGYRAGE</sequence>
<name>A0A558FDL8_HALVO</name>